<accession>A0ABZ0W3M6</accession>
<keyword evidence="1 3" id="KW-0597">Phosphoprotein</keyword>
<evidence type="ECO:0000313" key="6">
    <source>
        <dbReference type="Proteomes" id="UP001325680"/>
    </source>
</evidence>
<dbReference type="PANTHER" id="PTHR44591">
    <property type="entry name" value="STRESS RESPONSE REGULATOR PROTEIN 1"/>
    <property type="match status" value="1"/>
</dbReference>
<protein>
    <submittedName>
        <fullName evidence="5">Response regulator transcription factor</fullName>
    </submittedName>
</protein>
<organism evidence="5 6">
    <name type="scientific">Niabella yanshanensis</name>
    <dbReference type="NCBI Taxonomy" id="577386"/>
    <lineage>
        <taxon>Bacteria</taxon>
        <taxon>Pseudomonadati</taxon>
        <taxon>Bacteroidota</taxon>
        <taxon>Chitinophagia</taxon>
        <taxon>Chitinophagales</taxon>
        <taxon>Chitinophagaceae</taxon>
        <taxon>Niabella</taxon>
    </lineage>
</organism>
<dbReference type="PROSITE" id="PS50110">
    <property type="entry name" value="RESPONSE_REGULATORY"/>
    <property type="match status" value="1"/>
</dbReference>
<dbReference type="InterPro" id="IPR011006">
    <property type="entry name" value="CheY-like_superfamily"/>
</dbReference>
<keyword evidence="6" id="KW-1185">Reference proteome</keyword>
<dbReference type="InterPro" id="IPR050595">
    <property type="entry name" value="Bact_response_regulator"/>
</dbReference>
<dbReference type="EMBL" id="CP139960">
    <property type="protein sequence ID" value="WQD37806.1"/>
    <property type="molecule type" value="Genomic_DNA"/>
</dbReference>
<dbReference type="SUPFAM" id="SSF52172">
    <property type="entry name" value="CheY-like"/>
    <property type="match status" value="1"/>
</dbReference>
<dbReference type="Proteomes" id="UP001325680">
    <property type="component" value="Chromosome"/>
</dbReference>
<proteinExistence type="predicted"/>
<evidence type="ECO:0000256" key="1">
    <source>
        <dbReference type="ARBA" id="ARBA00022553"/>
    </source>
</evidence>
<dbReference type="InterPro" id="IPR001789">
    <property type="entry name" value="Sig_transdc_resp-reg_receiver"/>
</dbReference>
<keyword evidence="2" id="KW-0902">Two-component regulatory system</keyword>
<name>A0ABZ0W3M6_9BACT</name>
<feature type="modified residue" description="4-aspartylphosphate" evidence="3">
    <location>
        <position position="56"/>
    </location>
</feature>
<dbReference type="Pfam" id="PF00072">
    <property type="entry name" value="Response_reg"/>
    <property type="match status" value="1"/>
</dbReference>
<dbReference type="Gene3D" id="3.40.50.2300">
    <property type="match status" value="1"/>
</dbReference>
<evidence type="ECO:0000256" key="3">
    <source>
        <dbReference type="PROSITE-ProRule" id="PRU00169"/>
    </source>
</evidence>
<dbReference type="RefSeq" id="WP_114790568.1">
    <property type="nucleotide sequence ID" value="NZ_CP139960.1"/>
</dbReference>
<gene>
    <name evidence="5" type="ORF">U0035_19245</name>
</gene>
<dbReference type="SMART" id="SM00448">
    <property type="entry name" value="REC"/>
    <property type="match status" value="1"/>
</dbReference>
<evidence type="ECO:0000259" key="4">
    <source>
        <dbReference type="PROSITE" id="PS50110"/>
    </source>
</evidence>
<dbReference type="PANTHER" id="PTHR44591:SF14">
    <property type="entry name" value="PROTEIN PILG"/>
    <property type="match status" value="1"/>
</dbReference>
<evidence type="ECO:0000313" key="5">
    <source>
        <dbReference type="EMBL" id="WQD37806.1"/>
    </source>
</evidence>
<sequence length="124" mass="13844">MLFKIGKVLLIEDDTLIQRAVASKLKKEGFEMICCNDGKEGLEKLATELPDLVLTDVMLPYVSGLEIVNAVKSLAEKPIKVIVFSTMGQEKIVQEAFDLGADDYITKPFSLNELSIRIKKQLTR</sequence>
<feature type="domain" description="Response regulatory" evidence="4">
    <location>
        <begin position="7"/>
        <end position="122"/>
    </location>
</feature>
<reference evidence="5 6" key="1">
    <citation type="submission" date="2023-12" db="EMBL/GenBank/DDBJ databases">
        <title>Genome sequencing and assembly of bacterial species from a model synthetic community.</title>
        <authorList>
            <person name="Hogle S.L."/>
        </authorList>
    </citation>
    <scope>NUCLEOTIDE SEQUENCE [LARGE SCALE GENOMIC DNA]</scope>
    <source>
        <strain evidence="5 6">HAMBI_3031</strain>
    </source>
</reference>
<evidence type="ECO:0000256" key="2">
    <source>
        <dbReference type="ARBA" id="ARBA00023012"/>
    </source>
</evidence>